<dbReference type="Proteomes" id="UP000216411">
    <property type="component" value="Unassembled WGS sequence"/>
</dbReference>
<name>A0A371JCQ1_9FIRM</name>
<evidence type="ECO:0000313" key="1">
    <source>
        <dbReference type="EMBL" id="RDY30457.1"/>
    </source>
</evidence>
<feature type="non-terminal residue" evidence="1">
    <location>
        <position position="30"/>
    </location>
</feature>
<protein>
    <submittedName>
        <fullName evidence="1">AraC family transcriptional regulator</fullName>
    </submittedName>
</protein>
<keyword evidence="2" id="KW-1185">Reference proteome</keyword>
<comment type="caution">
    <text evidence="1">The sequence shown here is derived from an EMBL/GenBank/DDBJ whole genome shotgun (WGS) entry which is preliminary data.</text>
</comment>
<sequence length="30" mass="3501">MNKRKNVSEVICFIEEHLTEKLDLDIVARG</sequence>
<organism evidence="1 2">
    <name type="scientific">Lachnotalea glycerini</name>
    <dbReference type="NCBI Taxonomy" id="1763509"/>
    <lineage>
        <taxon>Bacteria</taxon>
        <taxon>Bacillati</taxon>
        <taxon>Bacillota</taxon>
        <taxon>Clostridia</taxon>
        <taxon>Lachnospirales</taxon>
        <taxon>Lachnospiraceae</taxon>
        <taxon>Lachnotalea</taxon>
    </lineage>
</organism>
<reference evidence="1 2" key="1">
    <citation type="journal article" date="2017" name="Genome Announc.">
        <title>Draft Genome Sequence of a Sporulating and Motile Strain of Lachnotalea glycerini Isolated from Water in Quebec City, Canada.</title>
        <authorList>
            <person name="Maheux A.F."/>
            <person name="Boudreau D.K."/>
            <person name="Berube E."/>
            <person name="Boissinot M."/>
            <person name="Raymond F."/>
            <person name="Brodeur S."/>
            <person name="Corbeil J."/>
            <person name="Isabel S."/>
            <person name="Omar R.F."/>
            <person name="Bergeron M.G."/>
        </authorList>
    </citation>
    <scope>NUCLEOTIDE SEQUENCE [LARGE SCALE GENOMIC DNA]</scope>
    <source>
        <strain evidence="1 2">CCRI-19302</strain>
    </source>
</reference>
<dbReference type="EMBL" id="NOKA02000037">
    <property type="protein sequence ID" value="RDY30457.1"/>
    <property type="molecule type" value="Genomic_DNA"/>
</dbReference>
<dbReference type="AlphaFoldDB" id="A0A371JCQ1"/>
<evidence type="ECO:0000313" key="2">
    <source>
        <dbReference type="Proteomes" id="UP000216411"/>
    </source>
</evidence>
<gene>
    <name evidence="1" type="ORF">CG710_014765</name>
</gene>
<proteinExistence type="predicted"/>
<accession>A0A371JCQ1</accession>